<comment type="caution">
    <text evidence="2">The sequence shown here is derived from an EMBL/GenBank/DDBJ whole genome shotgun (WGS) entry which is preliminary data.</text>
</comment>
<proteinExistence type="predicted"/>
<dbReference type="SMART" id="SM00984">
    <property type="entry name" value="UDPG_MGDP_dh_C"/>
    <property type="match status" value="1"/>
</dbReference>
<reference evidence="2" key="1">
    <citation type="journal article" date="2014" name="Front. Microbiol.">
        <title>High frequency of phylogenetically diverse reductive dehalogenase-homologous genes in deep subseafloor sedimentary metagenomes.</title>
        <authorList>
            <person name="Kawai M."/>
            <person name="Futagami T."/>
            <person name="Toyoda A."/>
            <person name="Takaki Y."/>
            <person name="Nishi S."/>
            <person name="Hori S."/>
            <person name="Arai W."/>
            <person name="Tsubouchi T."/>
            <person name="Morono Y."/>
            <person name="Uchiyama I."/>
            <person name="Ito T."/>
            <person name="Fujiyama A."/>
            <person name="Inagaki F."/>
            <person name="Takami H."/>
        </authorList>
    </citation>
    <scope>NUCLEOTIDE SEQUENCE</scope>
    <source>
        <strain evidence="2">Expedition CK06-06</strain>
    </source>
</reference>
<organism evidence="2">
    <name type="scientific">marine sediment metagenome</name>
    <dbReference type="NCBI Taxonomy" id="412755"/>
    <lineage>
        <taxon>unclassified sequences</taxon>
        <taxon>metagenomes</taxon>
        <taxon>ecological metagenomes</taxon>
    </lineage>
</organism>
<protein>
    <recommendedName>
        <fullName evidence="1">UDP-glucose/GDP-mannose dehydrogenase C-terminal domain-containing protein</fullName>
    </recommendedName>
</protein>
<dbReference type="Pfam" id="PF03720">
    <property type="entry name" value="UDPG_MGDP_dh_C"/>
    <property type="match status" value="1"/>
</dbReference>
<dbReference type="AlphaFoldDB" id="X1SNU8"/>
<sequence length="105" mass="11844">KSFETSHTLKLARLLVEKGYEVTVHDPFLDDTQFQFKTDPNLYHAIAGSDCIILSTAHSEYNQIDFNKVKEIMKGSLIIDIRGIFSPEKVAESGLRYKGLGRISP</sequence>
<dbReference type="InterPro" id="IPR036220">
    <property type="entry name" value="UDP-Glc/GDP-Man_DH_C_sf"/>
</dbReference>
<dbReference type="GO" id="GO:0016616">
    <property type="term" value="F:oxidoreductase activity, acting on the CH-OH group of donors, NAD or NADP as acceptor"/>
    <property type="evidence" value="ECO:0007669"/>
    <property type="project" value="InterPro"/>
</dbReference>
<dbReference type="Gene3D" id="3.40.50.720">
    <property type="entry name" value="NAD(P)-binding Rossmann-like Domain"/>
    <property type="match status" value="1"/>
</dbReference>
<evidence type="ECO:0000259" key="1">
    <source>
        <dbReference type="SMART" id="SM00984"/>
    </source>
</evidence>
<dbReference type="SUPFAM" id="SSF52413">
    <property type="entry name" value="UDP-glucose/GDP-mannose dehydrogenase C-terminal domain"/>
    <property type="match status" value="1"/>
</dbReference>
<dbReference type="PANTHER" id="PTHR43750">
    <property type="entry name" value="UDP-GLUCOSE 6-DEHYDROGENASE TUAD"/>
    <property type="match status" value="1"/>
</dbReference>
<dbReference type="EMBL" id="BARW01022014">
    <property type="protein sequence ID" value="GAI94613.1"/>
    <property type="molecule type" value="Genomic_DNA"/>
</dbReference>
<dbReference type="InterPro" id="IPR014027">
    <property type="entry name" value="UDP-Glc/GDP-Man_DH_C"/>
</dbReference>
<dbReference type="GO" id="GO:0051287">
    <property type="term" value="F:NAD binding"/>
    <property type="evidence" value="ECO:0007669"/>
    <property type="project" value="InterPro"/>
</dbReference>
<name>X1SNU8_9ZZZZ</name>
<feature type="domain" description="UDP-glucose/GDP-mannose dehydrogenase C-terminal" evidence="1">
    <location>
        <begin position="6"/>
        <end position="87"/>
    </location>
</feature>
<dbReference type="PANTHER" id="PTHR43750:SF3">
    <property type="entry name" value="UDP-GLUCOSE 6-DEHYDROGENASE TUAD"/>
    <property type="match status" value="1"/>
</dbReference>
<gene>
    <name evidence="2" type="ORF">S12H4_36864</name>
</gene>
<feature type="non-terminal residue" evidence="2">
    <location>
        <position position="1"/>
    </location>
</feature>
<evidence type="ECO:0000313" key="2">
    <source>
        <dbReference type="EMBL" id="GAI94613.1"/>
    </source>
</evidence>
<accession>X1SNU8</accession>